<evidence type="ECO:0000313" key="9">
    <source>
        <dbReference type="Proteomes" id="UP000762271"/>
    </source>
</evidence>
<keyword evidence="3" id="KW-0843">Virulence</keyword>
<comment type="similarity">
    <text evidence="6">Belongs to the MafA family.</text>
</comment>
<accession>A0AAE2YKN4</accession>
<evidence type="ECO:0000256" key="7">
    <source>
        <dbReference type="SAM" id="MobiDB-lite"/>
    </source>
</evidence>
<evidence type="ECO:0000256" key="2">
    <source>
        <dbReference type="ARBA" id="ARBA00022889"/>
    </source>
</evidence>
<organism evidence="8 9">
    <name type="scientific">Polynucleobacter paneuropaeus</name>
    <dbReference type="NCBI Taxonomy" id="2527775"/>
    <lineage>
        <taxon>Bacteria</taxon>
        <taxon>Pseudomonadati</taxon>
        <taxon>Pseudomonadota</taxon>
        <taxon>Betaproteobacteria</taxon>
        <taxon>Burkholderiales</taxon>
        <taxon>Burkholderiaceae</taxon>
        <taxon>Polynucleobacter</taxon>
    </lineage>
</organism>
<feature type="compositionally biased region" description="Low complexity" evidence="7">
    <location>
        <begin position="107"/>
        <end position="118"/>
    </location>
</feature>
<dbReference type="AlphaFoldDB" id="A0AAE2YKN4"/>
<evidence type="ECO:0000256" key="4">
    <source>
        <dbReference type="ARBA" id="ARBA00023139"/>
    </source>
</evidence>
<dbReference type="EMBL" id="JAANGI010000001">
    <property type="protein sequence ID" value="MBT8591276.1"/>
    <property type="molecule type" value="Genomic_DNA"/>
</dbReference>
<keyword evidence="4" id="KW-0564">Palmitate</keyword>
<feature type="region of interest" description="Disordered" evidence="7">
    <location>
        <begin position="106"/>
        <end position="143"/>
    </location>
</feature>
<evidence type="ECO:0000256" key="1">
    <source>
        <dbReference type="ARBA" id="ARBA00004459"/>
    </source>
</evidence>
<keyword evidence="2" id="KW-0130">Cell adhesion</keyword>
<protein>
    <recommendedName>
        <fullName evidence="10">Adhesin</fullName>
    </recommendedName>
</protein>
<dbReference type="Pfam" id="PF26521">
    <property type="entry name" value="MAFA_adhesin"/>
    <property type="match status" value="2"/>
</dbReference>
<dbReference type="InterPro" id="IPR058802">
    <property type="entry name" value="MafA-like"/>
</dbReference>
<name>A0AAE2YKN4_9BURK</name>
<evidence type="ECO:0000256" key="5">
    <source>
        <dbReference type="ARBA" id="ARBA00023288"/>
    </source>
</evidence>
<reference evidence="8" key="1">
    <citation type="journal article" date="2021" name="Genome Biol. Evol.">
        <title>Continental-Scale Gene Flow Prevents Allopatric Divergence of Pelagic Freshwater Bacteria.</title>
        <authorList>
            <person name="Hoetzinger M."/>
            <person name="Pitt A."/>
            <person name="Huemer A."/>
            <person name="Hahn M.W."/>
        </authorList>
    </citation>
    <scope>NUCLEOTIDE SEQUENCE</scope>
    <source>
        <strain evidence="8">AP-YLGG-20-G6</strain>
    </source>
</reference>
<keyword evidence="5" id="KW-0449">Lipoprotein</keyword>
<sequence>MRDHHPMIKLLFLSLNLFCLLQLSGCGTSTPIPAQGGGKRFAIEQALISASARKAIEDLPLDKIDGKNIALEISVIQDEGGGAITFGGRPYAASILTGQVDRVVNRSSTQTTDTSTNSYGNNQSFTGGGKMNQSEPSYAKDQTYNGSDAKQFSNLVISSLLRRNVFVNPTPESGKIPEYVLEILVDIFGIWRSRTDWMAYNAETLMATTSFEYVLTPLMGDNKERTVGRAGYDATYKENYVFWIGPYDTQIYVKPSKFSEIVGSFGVGTTAVSNVRTESTSNFVKSGPIAPIILNPSDSGGRKTKNGTPNGLNF</sequence>
<evidence type="ECO:0008006" key="10">
    <source>
        <dbReference type="Google" id="ProtNLM"/>
    </source>
</evidence>
<feature type="region of interest" description="Disordered" evidence="7">
    <location>
        <begin position="295"/>
        <end position="314"/>
    </location>
</feature>
<gene>
    <name evidence="8" type="ORF">G6693_04970</name>
</gene>
<feature type="compositionally biased region" description="Polar residues" evidence="7">
    <location>
        <begin position="119"/>
        <end position="143"/>
    </location>
</feature>
<dbReference type="Proteomes" id="UP000762271">
    <property type="component" value="Unassembled WGS sequence"/>
</dbReference>
<proteinExistence type="inferred from homology"/>
<evidence type="ECO:0000256" key="3">
    <source>
        <dbReference type="ARBA" id="ARBA00023026"/>
    </source>
</evidence>
<comment type="subcellular location">
    <subcellularLocation>
        <location evidence="1">Cell outer membrane</location>
        <topology evidence="1">Lipid-anchor</topology>
    </subcellularLocation>
</comment>
<evidence type="ECO:0000256" key="6">
    <source>
        <dbReference type="ARBA" id="ARBA00093781"/>
    </source>
</evidence>
<evidence type="ECO:0000313" key="8">
    <source>
        <dbReference type="EMBL" id="MBT8591276.1"/>
    </source>
</evidence>
<comment type="caution">
    <text evidence="8">The sequence shown here is derived from an EMBL/GenBank/DDBJ whole genome shotgun (WGS) entry which is preliminary data.</text>
</comment>